<dbReference type="HAMAP" id="MF_00489">
    <property type="entry name" value="UPF0178"/>
    <property type="match status" value="1"/>
</dbReference>
<dbReference type="OrthoDB" id="9798918at2"/>
<dbReference type="Proteomes" id="UP000315003">
    <property type="component" value="Chromosome"/>
</dbReference>
<dbReference type="PANTHER" id="PTHR35146:SF1">
    <property type="entry name" value="UPF0178 PROTEIN YAII"/>
    <property type="match status" value="1"/>
</dbReference>
<dbReference type="InterPro" id="IPR003791">
    <property type="entry name" value="UPF0178"/>
</dbReference>
<evidence type="ECO:0000313" key="3">
    <source>
        <dbReference type="EMBL" id="QDT59824.1"/>
    </source>
</evidence>
<dbReference type="Pfam" id="PF02639">
    <property type="entry name" value="DUF188"/>
    <property type="match status" value="1"/>
</dbReference>
<evidence type="ECO:0000313" key="4">
    <source>
        <dbReference type="Proteomes" id="UP000315003"/>
    </source>
</evidence>
<evidence type="ECO:0000256" key="1">
    <source>
        <dbReference type="ARBA" id="ARBA00008522"/>
    </source>
</evidence>
<dbReference type="RefSeq" id="WP_145271935.1">
    <property type="nucleotide sequence ID" value="NZ_CP036272.1"/>
</dbReference>
<dbReference type="NCBIfam" id="NF001095">
    <property type="entry name" value="PRK00124.1"/>
    <property type="match status" value="1"/>
</dbReference>
<gene>
    <name evidence="3" type="ORF">SV7mr_23360</name>
</gene>
<proteinExistence type="inferred from homology"/>
<dbReference type="CDD" id="cd18720">
    <property type="entry name" value="PIN_YqxD-like"/>
    <property type="match status" value="1"/>
</dbReference>
<accession>A0A517SUL9</accession>
<name>A0A517SUL9_9BACT</name>
<dbReference type="AlphaFoldDB" id="A0A517SUL9"/>
<comment type="similarity">
    <text evidence="1 2">Belongs to the UPF0178 family.</text>
</comment>
<dbReference type="EMBL" id="CP036272">
    <property type="protein sequence ID" value="QDT59824.1"/>
    <property type="molecule type" value="Genomic_DNA"/>
</dbReference>
<keyword evidence="4" id="KW-1185">Reference proteome</keyword>
<dbReference type="PANTHER" id="PTHR35146">
    <property type="entry name" value="UPF0178 PROTEIN YAII"/>
    <property type="match status" value="1"/>
</dbReference>
<reference evidence="3 4" key="1">
    <citation type="submission" date="2019-02" db="EMBL/GenBank/DDBJ databases">
        <title>Deep-cultivation of Planctomycetes and their phenomic and genomic characterization uncovers novel biology.</title>
        <authorList>
            <person name="Wiegand S."/>
            <person name="Jogler M."/>
            <person name="Boedeker C."/>
            <person name="Pinto D."/>
            <person name="Vollmers J."/>
            <person name="Rivas-Marin E."/>
            <person name="Kohn T."/>
            <person name="Peeters S.H."/>
            <person name="Heuer A."/>
            <person name="Rast P."/>
            <person name="Oberbeckmann S."/>
            <person name="Bunk B."/>
            <person name="Jeske O."/>
            <person name="Meyerdierks A."/>
            <person name="Storesund J.E."/>
            <person name="Kallscheuer N."/>
            <person name="Luecker S."/>
            <person name="Lage O.M."/>
            <person name="Pohl T."/>
            <person name="Merkel B.J."/>
            <person name="Hornburger P."/>
            <person name="Mueller R.-W."/>
            <person name="Bruemmer F."/>
            <person name="Labrenz M."/>
            <person name="Spormann A.M."/>
            <person name="Op den Camp H."/>
            <person name="Overmann J."/>
            <person name="Amann R."/>
            <person name="Jetten M.S.M."/>
            <person name="Mascher T."/>
            <person name="Medema M.H."/>
            <person name="Devos D.P."/>
            <person name="Kaster A.-K."/>
            <person name="Ovreas L."/>
            <person name="Rohde M."/>
            <person name="Galperin M.Y."/>
            <person name="Jogler C."/>
        </authorList>
    </citation>
    <scope>NUCLEOTIDE SEQUENCE [LARGE SCALE GENOMIC DNA]</scope>
    <source>
        <strain evidence="3 4">SV_7m_r</strain>
    </source>
</reference>
<sequence length="158" mass="17552">MTTQPSSSFNIWVDADACPTAIKEILFRVAERLQLQTTLVANQSIPIPKSQFIRRITVRDGADVADDRIVEQMQAGDLVITGDIPLAARVVDKDGLAIHPRGELYDDKSVHERLAARNLMEQFRAAGIDTAGPKPLSQRDVQTFANQLDRVLTMLRKS</sequence>
<evidence type="ECO:0000256" key="2">
    <source>
        <dbReference type="HAMAP-Rule" id="MF_00489"/>
    </source>
</evidence>
<organism evidence="3 4">
    <name type="scientific">Stieleria bergensis</name>
    <dbReference type="NCBI Taxonomy" id="2528025"/>
    <lineage>
        <taxon>Bacteria</taxon>
        <taxon>Pseudomonadati</taxon>
        <taxon>Planctomycetota</taxon>
        <taxon>Planctomycetia</taxon>
        <taxon>Pirellulales</taxon>
        <taxon>Pirellulaceae</taxon>
        <taxon>Stieleria</taxon>
    </lineage>
</organism>
<protein>
    <recommendedName>
        <fullName evidence="2">UPF0178 protein SV7mr_23360</fullName>
    </recommendedName>
</protein>